<sequence>MPEDLSDFFEAPATLELVAAVEHERWSHWQRYLHGQCSSLEDGSLVIPAHLVAQWSKQMSTPYKNLSEKEKESDREQAREYITAMQRALNL</sequence>
<dbReference type="EMBL" id="BAABLW010000007">
    <property type="protein sequence ID" value="GAA4918420.1"/>
    <property type="molecule type" value="Genomic_DNA"/>
</dbReference>
<keyword evidence="2" id="KW-1185">Reference proteome</keyword>
<evidence type="ECO:0000313" key="1">
    <source>
        <dbReference type="EMBL" id="GAA4918420.1"/>
    </source>
</evidence>
<organism evidence="1 2">
    <name type="scientific">Nesterenkonia rhizosphaerae</name>
    <dbReference type="NCBI Taxonomy" id="1348272"/>
    <lineage>
        <taxon>Bacteria</taxon>
        <taxon>Bacillati</taxon>
        <taxon>Actinomycetota</taxon>
        <taxon>Actinomycetes</taxon>
        <taxon>Micrococcales</taxon>
        <taxon>Micrococcaceae</taxon>
        <taxon>Nesterenkonia</taxon>
    </lineage>
</organism>
<name>A0ABP9FYJ0_9MICC</name>
<evidence type="ECO:0000313" key="2">
    <source>
        <dbReference type="Proteomes" id="UP001500368"/>
    </source>
</evidence>
<proteinExistence type="predicted"/>
<protein>
    <submittedName>
        <fullName evidence="1">Uncharacterized protein</fullName>
    </submittedName>
</protein>
<accession>A0ABP9FYJ0</accession>
<reference evidence="2" key="1">
    <citation type="journal article" date="2019" name="Int. J. Syst. Evol. Microbiol.">
        <title>The Global Catalogue of Microorganisms (GCM) 10K type strain sequencing project: providing services to taxonomists for standard genome sequencing and annotation.</title>
        <authorList>
            <consortium name="The Broad Institute Genomics Platform"/>
            <consortium name="The Broad Institute Genome Sequencing Center for Infectious Disease"/>
            <person name="Wu L."/>
            <person name="Ma J."/>
        </authorList>
    </citation>
    <scope>NUCLEOTIDE SEQUENCE [LARGE SCALE GENOMIC DNA]</scope>
    <source>
        <strain evidence="2">JCM 19129</strain>
    </source>
</reference>
<dbReference type="Gene3D" id="6.20.350.10">
    <property type="match status" value="1"/>
</dbReference>
<comment type="caution">
    <text evidence="1">The sequence shown here is derived from an EMBL/GenBank/DDBJ whole genome shotgun (WGS) entry which is preliminary data.</text>
</comment>
<gene>
    <name evidence="1" type="ORF">GCM10025790_12550</name>
</gene>
<dbReference type="RefSeq" id="WP_345477216.1">
    <property type="nucleotide sequence ID" value="NZ_BAABLW010000007.1"/>
</dbReference>
<dbReference type="Proteomes" id="UP001500368">
    <property type="component" value="Unassembled WGS sequence"/>
</dbReference>